<sequence>MVGLSLVRDLLLPQRLLRAMGQCTRLSSSFKGCQEDQDSRCKKTGTRSPCGRPKLQRKKPKPKPKQKFKSMWLNPFCDPHEAHCPFNPRFDDIYYVESDKAKRRYWQTWVSCPPMKMKEKKICCFERARGPPVKRRKHRKPKTACEPPPCPDPDSLDCPKLKRRCHKKGRIPPSCIAYPSPSDCRKPLTPYPSFSECRRLKPGALPLSECACYKSPMMCEAWAEFRLRSLRKK</sequence>
<dbReference type="Pfam" id="PF07248">
    <property type="entry name" value="DUF1431"/>
    <property type="match status" value="1"/>
</dbReference>
<keyword evidence="3" id="KW-1185">Reference proteome</keyword>
<dbReference type="SMART" id="SM00689">
    <property type="entry name" value="DM6"/>
    <property type="match status" value="1"/>
</dbReference>
<dbReference type="AlphaFoldDB" id="A0AAU9ETT1"/>
<feature type="compositionally biased region" description="Basic residues" evidence="1">
    <location>
        <begin position="54"/>
        <end position="67"/>
    </location>
</feature>
<dbReference type="PANTHER" id="PTHR20977:SF0">
    <property type="entry name" value="AT13385P-RELATED"/>
    <property type="match status" value="1"/>
</dbReference>
<dbReference type="PANTHER" id="PTHR20977">
    <property type="entry name" value="AT13385P-RELATED"/>
    <property type="match status" value="1"/>
</dbReference>
<evidence type="ECO:0000256" key="1">
    <source>
        <dbReference type="SAM" id="MobiDB-lite"/>
    </source>
</evidence>
<dbReference type="EMBL" id="AP029263">
    <property type="protein sequence ID" value="BFF90388.1"/>
    <property type="molecule type" value="Genomic_DNA"/>
</dbReference>
<name>A0AAU9ETT1_DROMD</name>
<reference evidence="2 3" key="1">
    <citation type="submission" date="2024-02" db="EMBL/GenBank/DDBJ databases">
        <title>A chromosome-level genome assembly of Drosophila madeirensis, a fruit fly species endemic to Madeira island.</title>
        <authorList>
            <person name="Tomihara K."/>
            <person name="Llopart A."/>
            <person name="Yamamoto D."/>
        </authorList>
    </citation>
    <scope>NUCLEOTIDE SEQUENCE [LARGE SCALE GENOMIC DNA]</scope>
    <source>
        <strain evidence="2 3">RF1</strain>
    </source>
</reference>
<protein>
    <submittedName>
        <fullName evidence="2">Uncharacterized protein</fullName>
    </submittedName>
</protein>
<organism evidence="2 3">
    <name type="scientific">Drosophila madeirensis</name>
    <name type="common">Fruit fly</name>
    <dbReference type="NCBI Taxonomy" id="30013"/>
    <lineage>
        <taxon>Eukaryota</taxon>
        <taxon>Metazoa</taxon>
        <taxon>Ecdysozoa</taxon>
        <taxon>Arthropoda</taxon>
        <taxon>Hexapoda</taxon>
        <taxon>Insecta</taxon>
        <taxon>Pterygota</taxon>
        <taxon>Neoptera</taxon>
        <taxon>Endopterygota</taxon>
        <taxon>Diptera</taxon>
        <taxon>Brachycera</taxon>
        <taxon>Muscomorpha</taxon>
        <taxon>Ephydroidea</taxon>
        <taxon>Drosophilidae</taxon>
        <taxon>Drosophila</taxon>
        <taxon>Sophophora</taxon>
    </lineage>
</organism>
<evidence type="ECO:0000313" key="2">
    <source>
        <dbReference type="EMBL" id="BFF90388.1"/>
    </source>
</evidence>
<evidence type="ECO:0000313" key="3">
    <source>
        <dbReference type="Proteomes" id="UP001500889"/>
    </source>
</evidence>
<proteinExistence type="predicted"/>
<dbReference type="InterPro" id="IPR006611">
    <property type="entry name" value="DUF1431_DROsp"/>
</dbReference>
<dbReference type="Proteomes" id="UP001500889">
    <property type="component" value="Chromosome O"/>
</dbReference>
<feature type="region of interest" description="Disordered" evidence="1">
    <location>
        <begin position="34"/>
        <end position="67"/>
    </location>
</feature>
<accession>A0AAU9ETT1</accession>
<gene>
    <name evidence="2" type="ORF">DMAD_08924</name>
</gene>